<dbReference type="GO" id="GO:0035613">
    <property type="term" value="F:RNA stem-loop binding"/>
    <property type="evidence" value="ECO:0007669"/>
    <property type="project" value="TreeGrafter"/>
</dbReference>
<comment type="caution">
    <text evidence="8">The sequence shown here is derived from an EMBL/GenBank/DDBJ whole genome shotgun (WGS) entry which is preliminary data.</text>
</comment>
<feature type="non-terminal residue" evidence="8">
    <location>
        <position position="1"/>
    </location>
</feature>
<organism evidence="8 9">
    <name type="scientific">Jacana jacana</name>
    <name type="common">Wattled jacana</name>
    <name type="synonym">Parra jacana</name>
    <dbReference type="NCBI Taxonomy" id="54508"/>
    <lineage>
        <taxon>Eukaryota</taxon>
        <taxon>Metazoa</taxon>
        <taxon>Chordata</taxon>
        <taxon>Craniata</taxon>
        <taxon>Vertebrata</taxon>
        <taxon>Euteleostomi</taxon>
        <taxon>Archelosauria</taxon>
        <taxon>Archosauria</taxon>
        <taxon>Dinosauria</taxon>
        <taxon>Saurischia</taxon>
        <taxon>Theropoda</taxon>
        <taxon>Coelurosauria</taxon>
        <taxon>Aves</taxon>
        <taxon>Neognathae</taxon>
        <taxon>Neoaves</taxon>
        <taxon>Charadriiformes</taxon>
        <taxon>Jacanidae</taxon>
        <taxon>Jacana</taxon>
    </lineage>
</organism>
<evidence type="ECO:0000256" key="2">
    <source>
        <dbReference type="ARBA" id="ARBA00022695"/>
    </source>
</evidence>
<evidence type="ECO:0000256" key="6">
    <source>
        <dbReference type="ARBA" id="ARBA00022918"/>
    </source>
</evidence>
<dbReference type="InterPro" id="IPR001584">
    <property type="entry name" value="Integrase_cat-core"/>
</dbReference>
<evidence type="ECO:0000256" key="1">
    <source>
        <dbReference type="ARBA" id="ARBA00022679"/>
    </source>
</evidence>
<keyword evidence="5" id="KW-0378">Hydrolase</keyword>
<dbReference type="GO" id="GO:0015074">
    <property type="term" value="P:DNA integration"/>
    <property type="evidence" value="ECO:0007669"/>
    <property type="project" value="InterPro"/>
</dbReference>
<evidence type="ECO:0000313" key="9">
    <source>
        <dbReference type="Proteomes" id="UP000550086"/>
    </source>
</evidence>
<feature type="domain" description="Integrase catalytic" evidence="7">
    <location>
        <begin position="1"/>
        <end position="62"/>
    </location>
</feature>
<gene>
    <name evidence="8" type="primary">Ervk18_2</name>
    <name evidence="8" type="ORF">JACJAC_R14092</name>
</gene>
<keyword evidence="3" id="KW-0540">Nuclease</keyword>
<feature type="non-terminal residue" evidence="8">
    <location>
        <position position="62"/>
    </location>
</feature>
<evidence type="ECO:0000313" key="8">
    <source>
        <dbReference type="EMBL" id="NXS95222.1"/>
    </source>
</evidence>
<dbReference type="PROSITE" id="PS50994">
    <property type="entry name" value="INTEGRASE"/>
    <property type="match status" value="1"/>
</dbReference>
<protein>
    <submittedName>
        <fullName evidence="8">POK18 protein</fullName>
    </submittedName>
</protein>
<keyword evidence="2" id="KW-0548">Nucleotidyltransferase</keyword>
<dbReference type="OrthoDB" id="9386368at2759"/>
<dbReference type="AlphaFoldDB" id="A0A7L2YJY5"/>
<dbReference type="Gene3D" id="3.30.420.10">
    <property type="entry name" value="Ribonuclease H-like superfamily/Ribonuclease H"/>
    <property type="match status" value="1"/>
</dbReference>
<evidence type="ECO:0000256" key="4">
    <source>
        <dbReference type="ARBA" id="ARBA00022759"/>
    </source>
</evidence>
<proteinExistence type="predicted"/>
<dbReference type="PANTHER" id="PTHR41694:SF3">
    <property type="entry name" value="RNA-DIRECTED DNA POLYMERASE-RELATED"/>
    <property type="match status" value="1"/>
</dbReference>
<dbReference type="Proteomes" id="UP000550086">
    <property type="component" value="Unassembled WGS sequence"/>
</dbReference>
<accession>A0A7L2YJY5</accession>
<evidence type="ECO:0000259" key="7">
    <source>
        <dbReference type="PROSITE" id="PS50994"/>
    </source>
</evidence>
<evidence type="ECO:0000256" key="3">
    <source>
        <dbReference type="ARBA" id="ARBA00022722"/>
    </source>
</evidence>
<reference evidence="8 9" key="1">
    <citation type="submission" date="2019-09" db="EMBL/GenBank/DDBJ databases">
        <title>Bird 10,000 Genomes (B10K) Project - Family phase.</title>
        <authorList>
            <person name="Zhang G."/>
        </authorList>
    </citation>
    <scope>NUCLEOTIDE SEQUENCE [LARGE SCALE GENOMIC DNA]</scope>
    <source>
        <strain evidence="8">B10K-DU-002-59</strain>
        <tissue evidence="8">Muscle</tissue>
    </source>
</reference>
<name>A0A7L2YJY5_JACJC</name>
<dbReference type="PANTHER" id="PTHR41694">
    <property type="entry name" value="ENDOGENOUS RETROVIRUS GROUP K MEMBER POL PROTEIN"/>
    <property type="match status" value="1"/>
</dbReference>
<keyword evidence="4" id="KW-0255">Endonuclease</keyword>
<dbReference type="SUPFAM" id="SSF53098">
    <property type="entry name" value="Ribonuclease H-like"/>
    <property type="match status" value="1"/>
</dbReference>
<dbReference type="InterPro" id="IPR036397">
    <property type="entry name" value="RNaseH_sf"/>
</dbReference>
<keyword evidence="6" id="KW-0695">RNA-directed DNA polymerase</keyword>
<dbReference type="GO" id="GO:0003964">
    <property type="term" value="F:RNA-directed DNA polymerase activity"/>
    <property type="evidence" value="ECO:0007669"/>
    <property type="project" value="UniProtKB-KW"/>
</dbReference>
<dbReference type="InterPro" id="IPR012337">
    <property type="entry name" value="RNaseH-like_sf"/>
</dbReference>
<keyword evidence="1" id="KW-0808">Transferase</keyword>
<dbReference type="GO" id="GO:0004519">
    <property type="term" value="F:endonuclease activity"/>
    <property type="evidence" value="ECO:0007669"/>
    <property type="project" value="UniProtKB-KW"/>
</dbReference>
<keyword evidence="9" id="KW-1185">Reference proteome</keyword>
<evidence type="ECO:0000256" key="5">
    <source>
        <dbReference type="ARBA" id="ARBA00022801"/>
    </source>
</evidence>
<sequence length="62" mass="6600">RHVVQHLMVAVAALGVPQHTKTNNGPGYMARLHAFSRCGVPHVTAIPHSPTGQAIVEWAHGS</sequence>
<dbReference type="GO" id="GO:0016787">
    <property type="term" value="F:hydrolase activity"/>
    <property type="evidence" value="ECO:0007669"/>
    <property type="project" value="UniProtKB-KW"/>
</dbReference>
<dbReference type="EMBL" id="VZTM01014741">
    <property type="protein sequence ID" value="NXS95222.1"/>
    <property type="molecule type" value="Genomic_DNA"/>
</dbReference>